<reference evidence="1 3" key="1">
    <citation type="journal article" date="2014" name="Nat. Genet.">
        <title>Genome and transcriptome of the porcine whipworm Trichuris suis.</title>
        <authorList>
            <person name="Jex A.R."/>
            <person name="Nejsum P."/>
            <person name="Schwarz E.M."/>
            <person name="Hu L."/>
            <person name="Young N.D."/>
            <person name="Hall R.S."/>
            <person name="Korhonen P.K."/>
            <person name="Liao S."/>
            <person name="Thamsborg S."/>
            <person name="Xia J."/>
            <person name="Xu P."/>
            <person name="Wang S."/>
            <person name="Scheerlinck J.P."/>
            <person name="Hofmann A."/>
            <person name="Sternberg P.W."/>
            <person name="Wang J."/>
            <person name="Gasser R.B."/>
        </authorList>
    </citation>
    <scope>NUCLEOTIDE SEQUENCE [LARGE SCALE GENOMIC DNA]</scope>
    <source>
        <strain evidence="2">DCEP-RM93F</strain>
        <strain evidence="1">DCEP-RM93M</strain>
    </source>
</reference>
<evidence type="ECO:0000313" key="2">
    <source>
        <dbReference type="EMBL" id="KFD65988.1"/>
    </source>
</evidence>
<proteinExistence type="predicted"/>
<dbReference type="EMBL" id="KL363196">
    <property type="protein sequence ID" value="KFD56037.1"/>
    <property type="molecule type" value="Genomic_DNA"/>
</dbReference>
<evidence type="ECO:0000313" key="3">
    <source>
        <dbReference type="Proteomes" id="UP000030764"/>
    </source>
</evidence>
<dbReference type="Proteomes" id="UP000030764">
    <property type="component" value="Unassembled WGS sequence"/>
</dbReference>
<evidence type="ECO:0000313" key="1">
    <source>
        <dbReference type="EMBL" id="KFD56037.1"/>
    </source>
</evidence>
<organism evidence="1 3">
    <name type="scientific">Trichuris suis</name>
    <name type="common">pig whipworm</name>
    <dbReference type="NCBI Taxonomy" id="68888"/>
    <lineage>
        <taxon>Eukaryota</taxon>
        <taxon>Metazoa</taxon>
        <taxon>Ecdysozoa</taxon>
        <taxon>Nematoda</taxon>
        <taxon>Enoplea</taxon>
        <taxon>Dorylaimia</taxon>
        <taxon>Trichinellida</taxon>
        <taxon>Trichuridae</taxon>
        <taxon>Trichuris</taxon>
    </lineage>
</organism>
<sequence length="77" mass="8715">MVDNTWLLFETENFDPACEEVVIVCIVEIKVLGLFRVIYPERPRNGQADQRPILQVKSGGTPNEVNTISANRSTLRL</sequence>
<dbReference type="AlphaFoldDB" id="A0A085MFP1"/>
<gene>
    <name evidence="1" type="ORF">M513_03161</name>
    <name evidence="2" type="ORF">M514_03161</name>
</gene>
<dbReference type="Proteomes" id="UP000030758">
    <property type="component" value="Unassembled WGS sequence"/>
</dbReference>
<protein>
    <submittedName>
        <fullName evidence="1">Uncharacterized protein</fullName>
    </submittedName>
</protein>
<name>A0A085MFP1_9BILA</name>
<dbReference type="EMBL" id="KL367529">
    <property type="protein sequence ID" value="KFD65988.1"/>
    <property type="molecule type" value="Genomic_DNA"/>
</dbReference>
<keyword evidence="3" id="KW-1185">Reference proteome</keyword>
<accession>A0A085MFP1</accession>